<keyword evidence="6" id="KW-0611">Plant defense</keyword>
<dbReference type="FunFam" id="1.10.530.10:FF:000052">
    <property type="entry name" value="Endochitinase PR4"/>
    <property type="match status" value="1"/>
</dbReference>
<evidence type="ECO:0000313" key="15">
    <source>
        <dbReference type="Proteomes" id="UP000289340"/>
    </source>
</evidence>
<evidence type="ECO:0000256" key="6">
    <source>
        <dbReference type="ARBA" id="ARBA00022821"/>
    </source>
</evidence>
<keyword evidence="8" id="KW-1015">Disulfide bond</keyword>
<evidence type="ECO:0000256" key="1">
    <source>
        <dbReference type="ARBA" id="ARBA00000822"/>
    </source>
</evidence>
<keyword evidence="11" id="KW-0624">Polysaccharide degradation</keyword>
<proteinExistence type="predicted"/>
<dbReference type="GO" id="GO:0006032">
    <property type="term" value="P:chitin catabolic process"/>
    <property type="evidence" value="ECO:0007669"/>
    <property type="project" value="UniProtKB-KW"/>
</dbReference>
<evidence type="ECO:0000256" key="5">
    <source>
        <dbReference type="ARBA" id="ARBA00022801"/>
    </source>
</evidence>
<evidence type="ECO:0000313" key="14">
    <source>
        <dbReference type="EMBL" id="RZB79626.1"/>
    </source>
</evidence>
<keyword evidence="15" id="KW-1185">Reference proteome</keyword>
<sequence length="178" mass="19694">MMGNKVHDIGVTGVMMSALVLMMVSKGVRAQNCGGCKQGPCYSTGTAKPNDDDSVADIVTPEFFNAIIDEAEDHCAGKNFYSRDAFLDALIAYNHFARTASSYDSKREIAAAFAHFTHETRRFCYLGEIEGASKNYCGKTTKKYPCAHDKGYHGREPIQLSWNFNYAWESWIGYGGGQ</sequence>
<dbReference type="PROSITE" id="PS00773">
    <property type="entry name" value="CHITINASE_19_1"/>
    <property type="match status" value="1"/>
</dbReference>
<feature type="signal peptide" evidence="12">
    <location>
        <begin position="1"/>
        <end position="30"/>
    </location>
</feature>
<accession>A0A445I141</accession>
<evidence type="ECO:0000256" key="7">
    <source>
        <dbReference type="ARBA" id="ARBA00023024"/>
    </source>
</evidence>
<evidence type="ECO:0000256" key="2">
    <source>
        <dbReference type="ARBA" id="ARBA00012729"/>
    </source>
</evidence>
<dbReference type="PANTHER" id="PTHR22595">
    <property type="entry name" value="CHITINASE-RELATED"/>
    <property type="match status" value="1"/>
</dbReference>
<dbReference type="SUPFAM" id="SSF53955">
    <property type="entry name" value="Lysozyme-like"/>
    <property type="match status" value="1"/>
</dbReference>
<evidence type="ECO:0000256" key="11">
    <source>
        <dbReference type="ARBA" id="ARBA00023326"/>
    </source>
</evidence>
<dbReference type="PANTHER" id="PTHR22595:SF193">
    <property type="entry name" value="ENDOCHITINASE EP3"/>
    <property type="match status" value="1"/>
</dbReference>
<dbReference type="InterPro" id="IPR023346">
    <property type="entry name" value="Lysozyme-like_dom_sf"/>
</dbReference>
<dbReference type="GO" id="GO:0008061">
    <property type="term" value="F:chitin binding"/>
    <property type="evidence" value="ECO:0007669"/>
    <property type="project" value="UniProtKB-KW"/>
</dbReference>
<keyword evidence="5 14" id="KW-0378">Hydrolase</keyword>
<evidence type="ECO:0000256" key="9">
    <source>
        <dbReference type="ARBA" id="ARBA00023277"/>
    </source>
</evidence>
<comment type="caution">
    <text evidence="14">The sequence shown here is derived from an EMBL/GenBank/DDBJ whole genome shotgun (WGS) entry which is preliminary data.</text>
</comment>
<dbReference type="EMBL" id="QZWG01000011">
    <property type="protein sequence ID" value="RZB79626.1"/>
    <property type="molecule type" value="Genomic_DNA"/>
</dbReference>
<gene>
    <name evidence="14" type="ORF">D0Y65_029744</name>
</gene>
<evidence type="ECO:0000256" key="8">
    <source>
        <dbReference type="ARBA" id="ARBA00023157"/>
    </source>
</evidence>
<name>A0A445I141_GLYSO</name>
<evidence type="ECO:0000259" key="13">
    <source>
        <dbReference type="PROSITE" id="PS00773"/>
    </source>
</evidence>
<protein>
    <recommendedName>
        <fullName evidence="2">chitinase</fullName>
        <ecNumber evidence="2">3.2.1.14</ecNumber>
    </recommendedName>
</protein>
<dbReference type="Proteomes" id="UP000289340">
    <property type="component" value="Chromosome 11"/>
</dbReference>
<evidence type="ECO:0000256" key="10">
    <source>
        <dbReference type="ARBA" id="ARBA00023295"/>
    </source>
</evidence>
<keyword evidence="9" id="KW-0119">Carbohydrate metabolism</keyword>
<keyword evidence="4 12" id="KW-0732">Signal</keyword>
<dbReference type="GO" id="GO:0008843">
    <property type="term" value="F:endochitinase activity"/>
    <property type="evidence" value="ECO:0007669"/>
    <property type="project" value="UniProtKB-EC"/>
</dbReference>
<dbReference type="GO" id="GO:0006952">
    <property type="term" value="P:defense response"/>
    <property type="evidence" value="ECO:0007669"/>
    <property type="project" value="UniProtKB-KW"/>
</dbReference>
<keyword evidence="3" id="KW-0147">Chitin-binding</keyword>
<dbReference type="Gene3D" id="1.10.530.10">
    <property type="match status" value="1"/>
</dbReference>
<evidence type="ECO:0000256" key="4">
    <source>
        <dbReference type="ARBA" id="ARBA00022729"/>
    </source>
</evidence>
<dbReference type="Pfam" id="PF00182">
    <property type="entry name" value="Glyco_hydro_19"/>
    <property type="match status" value="1"/>
</dbReference>
<feature type="domain" description="Glycoside hydrolase family 19 catalytic" evidence="13">
    <location>
        <begin position="75"/>
        <end position="97"/>
    </location>
</feature>
<evidence type="ECO:0000256" key="3">
    <source>
        <dbReference type="ARBA" id="ARBA00022669"/>
    </source>
</evidence>
<dbReference type="GO" id="GO:0000272">
    <property type="term" value="P:polysaccharide catabolic process"/>
    <property type="evidence" value="ECO:0007669"/>
    <property type="project" value="UniProtKB-KW"/>
</dbReference>
<feature type="chain" id="PRO_5019426123" description="chitinase" evidence="12">
    <location>
        <begin position="31"/>
        <end position="178"/>
    </location>
</feature>
<keyword evidence="7" id="KW-0146">Chitin degradation</keyword>
<organism evidence="14 15">
    <name type="scientific">Glycine soja</name>
    <name type="common">Wild soybean</name>
    <dbReference type="NCBI Taxonomy" id="3848"/>
    <lineage>
        <taxon>Eukaryota</taxon>
        <taxon>Viridiplantae</taxon>
        <taxon>Streptophyta</taxon>
        <taxon>Embryophyta</taxon>
        <taxon>Tracheophyta</taxon>
        <taxon>Spermatophyta</taxon>
        <taxon>Magnoliopsida</taxon>
        <taxon>eudicotyledons</taxon>
        <taxon>Gunneridae</taxon>
        <taxon>Pentapetalae</taxon>
        <taxon>rosids</taxon>
        <taxon>fabids</taxon>
        <taxon>Fabales</taxon>
        <taxon>Fabaceae</taxon>
        <taxon>Papilionoideae</taxon>
        <taxon>50 kb inversion clade</taxon>
        <taxon>NPAAA clade</taxon>
        <taxon>indigoferoid/millettioid clade</taxon>
        <taxon>Phaseoleae</taxon>
        <taxon>Glycine</taxon>
        <taxon>Glycine subgen. Soja</taxon>
    </lineage>
</organism>
<reference evidence="14 15" key="1">
    <citation type="submission" date="2018-09" db="EMBL/GenBank/DDBJ databases">
        <title>A high-quality reference genome of wild soybean provides a powerful tool to mine soybean genomes.</title>
        <authorList>
            <person name="Xie M."/>
            <person name="Chung C.Y.L."/>
            <person name="Li M.-W."/>
            <person name="Wong F.-L."/>
            <person name="Chan T.-F."/>
            <person name="Lam H.-M."/>
        </authorList>
    </citation>
    <scope>NUCLEOTIDE SEQUENCE [LARGE SCALE GENOMIC DNA]</scope>
    <source>
        <strain evidence="15">cv. W05</strain>
        <tissue evidence="14">Hypocotyl of etiolated seedlings</tissue>
    </source>
</reference>
<dbReference type="AlphaFoldDB" id="A0A445I141"/>
<comment type="catalytic activity">
    <reaction evidence="1">
        <text>Random endo-hydrolysis of N-acetyl-beta-D-glucosaminide (1-&gt;4)-beta-linkages in chitin and chitodextrins.</text>
        <dbReference type="EC" id="3.2.1.14"/>
    </reaction>
</comment>
<evidence type="ECO:0000256" key="12">
    <source>
        <dbReference type="SAM" id="SignalP"/>
    </source>
</evidence>
<dbReference type="EC" id="3.2.1.14" evidence="2"/>
<dbReference type="CDD" id="cd00325">
    <property type="entry name" value="chitinase_GH19"/>
    <property type="match status" value="1"/>
</dbReference>
<keyword evidence="10 14" id="KW-0326">Glycosidase</keyword>
<dbReference type="GO" id="GO:0016998">
    <property type="term" value="P:cell wall macromolecule catabolic process"/>
    <property type="evidence" value="ECO:0007669"/>
    <property type="project" value="InterPro"/>
</dbReference>
<dbReference type="InterPro" id="IPR000726">
    <property type="entry name" value="Glyco_hydro_19_cat"/>
</dbReference>